<protein>
    <submittedName>
        <fullName evidence="2">Uncharacterized protein</fullName>
    </submittedName>
</protein>
<sequence length="138" mass="16216">MEDEYRISEKDDGKFIRCFAFVFIAFSLYMFVATGFEWTFSIFLIVAVSYFPYHLTKVKEAYYKNDCLAIKTNAGFTEIPLAEIAKVNRSSLVQRCYKVEFRNRTKHGKHIVLAPRRVGLLRKHKSFKHFIKAVNENT</sequence>
<evidence type="ECO:0000256" key="1">
    <source>
        <dbReference type="SAM" id="Phobius"/>
    </source>
</evidence>
<evidence type="ECO:0000313" key="3">
    <source>
        <dbReference type="Proteomes" id="UP000257039"/>
    </source>
</evidence>
<accession>A0A4V1INH1</accession>
<dbReference type="AlphaFoldDB" id="A0A4V1INH1"/>
<gene>
    <name evidence="2" type="ORF">B9G39_09810</name>
</gene>
<evidence type="ECO:0000313" key="2">
    <source>
        <dbReference type="EMBL" id="RDH43711.1"/>
    </source>
</evidence>
<keyword evidence="3" id="KW-1185">Reference proteome</keyword>
<keyword evidence="1" id="KW-0472">Membrane</keyword>
<dbReference type="RefSeq" id="WP_094786978.1">
    <property type="nucleotide sequence ID" value="NZ_NDXW01000001.1"/>
</dbReference>
<proteinExistence type="predicted"/>
<keyword evidence="1" id="KW-0812">Transmembrane</keyword>
<keyword evidence="1" id="KW-1133">Transmembrane helix</keyword>
<dbReference type="Proteomes" id="UP000257039">
    <property type="component" value="Unassembled WGS sequence"/>
</dbReference>
<organism evidence="2 3">
    <name type="scientific">Zooshikella ganghwensis</name>
    <dbReference type="NCBI Taxonomy" id="202772"/>
    <lineage>
        <taxon>Bacteria</taxon>
        <taxon>Pseudomonadati</taxon>
        <taxon>Pseudomonadota</taxon>
        <taxon>Gammaproteobacteria</taxon>
        <taxon>Oceanospirillales</taxon>
        <taxon>Zooshikellaceae</taxon>
        <taxon>Zooshikella</taxon>
    </lineage>
</organism>
<name>A0A4V1INH1_9GAMM</name>
<feature type="transmembrane region" description="Helical" evidence="1">
    <location>
        <begin position="15"/>
        <end position="32"/>
    </location>
</feature>
<dbReference type="EMBL" id="NDXW01000001">
    <property type="protein sequence ID" value="RDH43711.1"/>
    <property type="molecule type" value="Genomic_DNA"/>
</dbReference>
<reference evidence="2 3" key="1">
    <citation type="submission" date="2017-04" db="EMBL/GenBank/DDBJ databases">
        <title>Draft genome sequence of Zooshikella ganghwensis VG4 isolated from Red Sea sediments.</title>
        <authorList>
            <person name="Rehman Z."/>
            <person name="Alam I."/>
            <person name="Kamau A."/>
            <person name="Bajic V."/>
            <person name="Leiknes T."/>
        </authorList>
    </citation>
    <scope>NUCLEOTIDE SEQUENCE [LARGE SCALE GENOMIC DNA]</scope>
    <source>
        <strain evidence="2 3">VG4</strain>
    </source>
</reference>
<comment type="caution">
    <text evidence="2">The sequence shown here is derived from an EMBL/GenBank/DDBJ whole genome shotgun (WGS) entry which is preliminary data.</text>
</comment>
<feature type="transmembrane region" description="Helical" evidence="1">
    <location>
        <begin position="38"/>
        <end position="55"/>
    </location>
</feature>